<accession>A0A1W2GNA6</accession>
<reference evidence="1 2" key="1">
    <citation type="submission" date="2017-04" db="EMBL/GenBank/DDBJ databases">
        <authorList>
            <person name="Afonso C.L."/>
            <person name="Miller P.J."/>
            <person name="Scott M.A."/>
            <person name="Spackman E."/>
            <person name="Goraichik I."/>
            <person name="Dimitrov K.M."/>
            <person name="Suarez D.L."/>
            <person name="Swayne D.E."/>
        </authorList>
    </citation>
    <scope>NUCLEOTIDE SEQUENCE [LARGE SCALE GENOMIC DNA]</scope>
    <source>
        <strain evidence="1 2">DSM 26133</strain>
    </source>
</reference>
<dbReference type="STRING" id="692418.SAMN04488029_3648"/>
<evidence type="ECO:0000313" key="1">
    <source>
        <dbReference type="EMBL" id="SMD38135.1"/>
    </source>
</evidence>
<keyword evidence="2" id="KW-1185">Reference proteome</keyword>
<dbReference type="EMBL" id="FWYF01000004">
    <property type="protein sequence ID" value="SMD38135.1"/>
    <property type="molecule type" value="Genomic_DNA"/>
</dbReference>
<dbReference type="AlphaFoldDB" id="A0A1W2GNA6"/>
<dbReference type="OrthoDB" id="1121656at2"/>
<gene>
    <name evidence="1" type="ORF">SAMN04488029_3648</name>
</gene>
<sequence>MRLITLVVFIFIQATPALGQNTLIWKKDKVLSFSNFKCQINESFDTSYFKLKSHVSFNQERTRKISGWFRKNSNQRFISIIYTDSSLIVAKDTLRAIQLLDLASFQFDLAEYYSRLMRKNGFESPQFLVDPDQTSSYGLQLNDEYENDVLDIYNVSDYGKKNEIVRIEHDKLRVKIKELELYCFECKSPH</sequence>
<dbReference type="Proteomes" id="UP000192472">
    <property type="component" value="Unassembled WGS sequence"/>
</dbReference>
<dbReference type="RefSeq" id="WP_139793971.1">
    <property type="nucleotide sequence ID" value="NZ_FWYF01000004.1"/>
</dbReference>
<name>A0A1W2GNA6_REIFA</name>
<organism evidence="1 2">
    <name type="scientific">Reichenbachiella faecimaris</name>
    <dbReference type="NCBI Taxonomy" id="692418"/>
    <lineage>
        <taxon>Bacteria</taxon>
        <taxon>Pseudomonadati</taxon>
        <taxon>Bacteroidota</taxon>
        <taxon>Cytophagia</taxon>
        <taxon>Cytophagales</taxon>
        <taxon>Reichenbachiellaceae</taxon>
        <taxon>Reichenbachiella</taxon>
    </lineage>
</organism>
<evidence type="ECO:0000313" key="2">
    <source>
        <dbReference type="Proteomes" id="UP000192472"/>
    </source>
</evidence>
<protein>
    <submittedName>
        <fullName evidence="1">Uncharacterized protein</fullName>
    </submittedName>
</protein>
<proteinExistence type="predicted"/>